<evidence type="ECO:0000259" key="2">
    <source>
        <dbReference type="Pfam" id="PF12802"/>
    </source>
</evidence>
<organism evidence="3 4">
    <name type="scientific">Actinotalea ferrariae CF5-4</name>
    <dbReference type="NCBI Taxonomy" id="948458"/>
    <lineage>
        <taxon>Bacteria</taxon>
        <taxon>Bacillati</taxon>
        <taxon>Actinomycetota</taxon>
        <taxon>Actinomycetes</taxon>
        <taxon>Micrococcales</taxon>
        <taxon>Cellulomonadaceae</taxon>
        <taxon>Actinotalea</taxon>
    </lineage>
</organism>
<dbReference type="InterPro" id="IPR043129">
    <property type="entry name" value="ATPase_NBD"/>
</dbReference>
<evidence type="ECO:0000256" key="1">
    <source>
        <dbReference type="ARBA" id="ARBA00006479"/>
    </source>
</evidence>
<dbReference type="InterPro" id="IPR036390">
    <property type="entry name" value="WH_DNA-bd_sf"/>
</dbReference>
<proteinExistence type="inferred from homology"/>
<dbReference type="EMBL" id="AXCW01000285">
    <property type="protein sequence ID" value="EYR62251.1"/>
    <property type="molecule type" value="Genomic_DNA"/>
</dbReference>
<dbReference type="OrthoDB" id="5174513at2"/>
<feature type="domain" description="HTH marR-type" evidence="2">
    <location>
        <begin position="22"/>
        <end position="65"/>
    </location>
</feature>
<dbReference type="AlphaFoldDB" id="A0A021VM56"/>
<dbReference type="SUPFAM" id="SSF46785">
    <property type="entry name" value="Winged helix' DNA-binding domain"/>
    <property type="match status" value="1"/>
</dbReference>
<reference evidence="3 4" key="1">
    <citation type="submission" date="2014-01" db="EMBL/GenBank/DDBJ databases">
        <title>Actinotalea ferrariae CF5-4.</title>
        <authorList>
            <person name="Chen F."/>
            <person name="Li Y."/>
            <person name="Wang G."/>
        </authorList>
    </citation>
    <scope>NUCLEOTIDE SEQUENCE [LARGE SCALE GENOMIC DNA]</scope>
    <source>
        <strain evidence="3 4">CF5-4</strain>
    </source>
</reference>
<dbReference type="Pfam" id="PF12802">
    <property type="entry name" value="MarR_2"/>
    <property type="match status" value="1"/>
</dbReference>
<dbReference type="Pfam" id="PF00480">
    <property type="entry name" value="ROK"/>
    <property type="match status" value="1"/>
</dbReference>
<evidence type="ECO:0000313" key="3">
    <source>
        <dbReference type="EMBL" id="EYR62251.1"/>
    </source>
</evidence>
<dbReference type="InterPro" id="IPR000600">
    <property type="entry name" value="ROK"/>
</dbReference>
<evidence type="ECO:0000313" key="4">
    <source>
        <dbReference type="Proteomes" id="UP000019753"/>
    </source>
</evidence>
<keyword evidence="4" id="KW-1185">Reference proteome</keyword>
<dbReference type="PANTHER" id="PTHR18964:SF149">
    <property type="entry name" value="BIFUNCTIONAL UDP-N-ACETYLGLUCOSAMINE 2-EPIMERASE_N-ACETYLMANNOSAMINE KINASE"/>
    <property type="match status" value="1"/>
</dbReference>
<sequence>MSTAAVGGPARQESLRHRNLGLVLRHVVDAPRPVSRADVAAATGLTRATVSALVDRLVEARLLAELAPVAAQRAGRPAVPLVPSGGVVGVGLEVNVDYLGVRVLDLAGTVLAEEVRHGDFRRSDPADVLRALAALERDVVGPVRAGGVTVAGSALALPGLVDRITGPLRVAPNLGWRDVDVLALLAGHEASDGVLAPWLGNEANLAARAEARARRETGPSSFVYVSGEVGIGAAIVLDGAIFPGRHGWSGEIGHTVVDLAGGVTLESLAGQDAILARAGLPRESPVRALCDAADAGDAQVLEALAVAGRALGVALANVVNIVDVEEVVLGGTHAVLAEHLRAPLEDALARHVIAAPWAPVEVVVAQAGAFPALTGAALAVLQAVVDDPVASGVAVG</sequence>
<dbReference type="Proteomes" id="UP000019753">
    <property type="component" value="Unassembled WGS sequence"/>
</dbReference>
<dbReference type="GO" id="GO:0003700">
    <property type="term" value="F:DNA-binding transcription factor activity"/>
    <property type="evidence" value="ECO:0007669"/>
    <property type="project" value="InterPro"/>
</dbReference>
<dbReference type="RefSeq" id="WP_034228368.1">
    <property type="nucleotide sequence ID" value="NZ_AXCW01000285.1"/>
</dbReference>
<dbReference type="SUPFAM" id="SSF53067">
    <property type="entry name" value="Actin-like ATPase domain"/>
    <property type="match status" value="2"/>
</dbReference>
<name>A0A021VM56_9CELL</name>
<gene>
    <name evidence="3" type="ORF">N866_10320</name>
</gene>
<dbReference type="InterPro" id="IPR036388">
    <property type="entry name" value="WH-like_DNA-bd_sf"/>
</dbReference>
<dbReference type="InterPro" id="IPR000835">
    <property type="entry name" value="HTH_MarR-typ"/>
</dbReference>
<dbReference type="Gene3D" id="1.10.10.10">
    <property type="entry name" value="Winged helix-like DNA-binding domain superfamily/Winged helix DNA-binding domain"/>
    <property type="match status" value="1"/>
</dbReference>
<comment type="similarity">
    <text evidence="1">Belongs to the ROK (NagC/XylR) family.</text>
</comment>
<accession>A0A021VM56</accession>
<dbReference type="Gene3D" id="3.30.420.40">
    <property type="match status" value="2"/>
</dbReference>
<protein>
    <submittedName>
        <fullName evidence="3">ROK family transcriptional regulator</fullName>
    </submittedName>
</protein>
<comment type="caution">
    <text evidence="3">The sequence shown here is derived from an EMBL/GenBank/DDBJ whole genome shotgun (WGS) entry which is preliminary data.</text>
</comment>
<dbReference type="PANTHER" id="PTHR18964">
    <property type="entry name" value="ROK (REPRESSOR, ORF, KINASE) FAMILY"/>
    <property type="match status" value="1"/>
</dbReference>